<keyword evidence="3 10" id="KW-0328">Glycosyltransferase</keyword>
<evidence type="ECO:0000256" key="4">
    <source>
        <dbReference type="ARBA" id="ARBA00022679"/>
    </source>
</evidence>
<dbReference type="GeneID" id="24922293"/>
<keyword evidence="5" id="KW-0812">Transmembrane</keyword>
<dbReference type="GO" id="GO:0008499">
    <property type="term" value="F:N-acetyl-beta-D-glucosaminide beta-(1,3)-galactosyltransferase activity"/>
    <property type="evidence" value="ECO:0007669"/>
    <property type="project" value="TreeGrafter"/>
</dbReference>
<dbReference type="GO" id="GO:0000139">
    <property type="term" value="C:Golgi membrane"/>
    <property type="evidence" value="ECO:0007669"/>
    <property type="project" value="UniProtKB-SubCell"/>
</dbReference>
<evidence type="ECO:0000256" key="3">
    <source>
        <dbReference type="ARBA" id="ARBA00022676"/>
    </source>
</evidence>
<evidence type="ECO:0000256" key="6">
    <source>
        <dbReference type="ARBA" id="ARBA00022968"/>
    </source>
</evidence>
<dbReference type="InterPro" id="IPR002659">
    <property type="entry name" value="Glyco_trans_31"/>
</dbReference>
<dbReference type="PANTHER" id="PTHR11214:SF314">
    <property type="entry name" value="HEXOSYLTRANSFERASE"/>
    <property type="match status" value="1"/>
</dbReference>
<evidence type="ECO:0000313" key="12">
    <source>
        <dbReference type="Proteomes" id="UP000008312"/>
    </source>
</evidence>
<comment type="subcellular location">
    <subcellularLocation>
        <location evidence="1 10">Golgi apparatus membrane</location>
        <topology evidence="1 10">Single-pass type II membrane protein</topology>
    </subcellularLocation>
</comment>
<proteinExistence type="inferred from homology"/>
<reference evidence="11" key="1">
    <citation type="submission" date="2010-02" db="EMBL/GenBank/DDBJ databases">
        <title>Sequencing and annotation of the Blastocystis hominis genome.</title>
        <authorList>
            <person name="Wincker P."/>
        </authorList>
    </citation>
    <scope>NUCLEOTIDE SEQUENCE</scope>
    <source>
        <strain evidence="11">Singapore isolate B</strain>
    </source>
</reference>
<keyword evidence="7" id="KW-1133">Transmembrane helix</keyword>
<dbReference type="Proteomes" id="UP000008312">
    <property type="component" value="Unassembled WGS sequence"/>
</dbReference>
<keyword evidence="12" id="KW-1185">Reference proteome</keyword>
<dbReference type="RefSeq" id="XP_012894725.1">
    <property type="nucleotide sequence ID" value="XM_013039271.1"/>
</dbReference>
<evidence type="ECO:0000256" key="7">
    <source>
        <dbReference type="ARBA" id="ARBA00022989"/>
    </source>
</evidence>
<name>D8LYM2_BLAHO</name>
<evidence type="ECO:0000256" key="1">
    <source>
        <dbReference type="ARBA" id="ARBA00004323"/>
    </source>
</evidence>
<sequence>MFFERARYEISRIGTTVMESTRYLPIFLSWNTTLEISHPLLYSDIRDKLLPNFLLEHNYQEYVKRATAQLDQLVEDELLCFQKNNKQCLSHDSAENMIASKPYKDSELVMRDPIIYPAVIEPEINEYNDTQVIIAIPTSPSQYIERIAIRATWCNSTLTKNKKVKCVFCCATSDISPYVDQFLKEEAEQFNDIVQFPFRNSYLNLTRLQFSSYSWIANHIPSAKFIIRSDSDMFVNPDLIMKKLIPYPKKDFIYGVLIDGGVPIRHPLSKYYFPKWLFAEDRFPAYVSGCFYIWSADVLGKVINASNVIRPIHYIDDVYYGQIFRHYKLRITPDRGYLYWDQVPISNLFFTHVAAAHRYSPIDLKVIWKLYHHQSLVFSTNIF</sequence>
<dbReference type="EMBL" id="FN668639">
    <property type="protein sequence ID" value="CBK20677.2"/>
    <property type="molecule type" value="Genomic_DNA"/>
</dbReference>
<dbReference type="PANTHER" id="PTHR11214">
    <property type="entry name" value="BETA-1,3-N-ACETYLGLUCOSAMINYLTRANSFERASE"/>
    <property type="match status" value="1"/>
</dbReference>
<protein>
    <recommendedName>
        <fullName evidence="10">Hexosyltransferase</fullName>
        <ecNumber evidence="10">2.4.1.-</ecNumber>
    </recommendedName>
</protein>
<keyword evidence="6" id="KW-0735">Signal-anchor</keyword>
<accession>D8LYM2</accession>
<evidence type="ECO:0000256" key="9">
    <source>
        <dbReference type="ARBA" id="ARBA00023136"/>
    </source>
</evidence>
<evidence type="ECO:0000256" key="2">
    <source>
        <dbReference type="ARBA" id="ARBA00008661"/>
    </source>
</evidence>
<dbReference type="Pfam" id="PF01762">
    <property type="entry name" value="Galactosyl_T"/>
    <property type="match status" value="1"/>
</dbReference>
<dbReference type="AlphaFoldDB" id="D8LYM2"/>
<keyword evidence="4" id="KW-0808">Transferase</keyword>
<evidence type="ECO:0000256" key="8">
    <source>
        <dbReference type="ARBA" id="ARBA00023034"/>
    </source>
</evidence>
<keyword evidence="8 10" id="KW-0333">Golgi apparatus</keyword>
<dbReference type="EC" id="2.4.1.-" evidence="10"/>
<evidence type="ECO:0000256" key="5">
    <source>
        <dbReference type="ARBA" id="ARBA00022692"/>
    </source>
</evidence>
<dbReference type="OrthoDB" id="5957813at2759"/>
<keyword evidence="9" id="KW-0472">Membrane</keyword>
<evidence type="ECO:0000313" key="11">
    <source>
        <dbReference type="EMBL" id="CBK20677.2"/>
    </source>
</evidence>
<dbReference type="GO" id="GO:0006493">
    <property type="term" value="P:protein O-linked glycosylation"/>
    <property type="evidence" value="ECO:0007669"/>
    <property type="project" value="TreeGrafter"/>
</dbReference>
<organism evidence="11">
    <name type="scientific">Blastocystis hominis</name>
    <dbReference type="NCBI Taxonomy" id="12968"/>
    <lineage>
        <taxon>Eukaryota</taxon>
        <taxon>Sar</taxon>
        <taxon>Stramenopiles</taxon>
        <taxon>Bigyra</taxon>
        <taxon>Opalozoa</taxon>
        <taxon>Opalinata</taxon>
        <taxon>Blastocystidae</taxon>
        <taxon>Blastocystis</taxon>
    </lineage>
</organism>
<comment type="similarity">
    <text evidence="2 10">Belongs to the glycosyltransferase 31 family.</text>
</comment>
<dbReference type="InParanoid" id="D8LYM2"/>
<dbReference type="Gene3D" id="3.90.550.50">
    <property type="match status" value="1"/>
</dbReference>
<gene>
    <name evidence="11" type="ORF">GSBLH_T00006168001</name>
</gene>
<evidence type="ECO:0000256" key="10">
    <source>
        <dbReference type="RuleBase" id="RU363063"/>
    </source>
</evidence>